<dbReference type="PANTHER" id="PTHR43798">
    <property type="entry name" value="MONOACYLGLYCEROL LIPASE"/>
    <property type="match status" value="1"/>
</dbReference>
<reference evidence="2" key="1">
    <citation type="submission" date="2018-05" db="EMBL/GenBank/DDBJ databases">
        <authorList>
            <person name="Lanie J.A."/>
            <person name="Ng W.-L."/>
            <person name="Kazmierczak K.M."/>
            <person name="Andrzejewski T.M."/>
            <person name="Davidsen T.M."/>
            <person name="Wayne K.J."/>
            <person name="Tettelin H."/>
            <person name="Glass J.I."/>
            <person name="Rusch D."/>
            <person name="Podicherti R."/>
            <person name="Tsui H.-C.T."/>
            <person name="Winkler M.E."/>
        </authorList>
    </citation>
    <scope>NUCLEOTIDE SEQUENCE</scope>
</reference>
<evidence type="ECO:0000259" key="1">
    <source>
        <dbReference type="Pfam" id="PF00561"/>
    </source>
</evidence>
<dbReference type="InterPro" id="IPR000073">
    <property type="entry name" value="AB_hydrolase_1"/>
</dbReference>
<dbReference type="GO" id="GO:0046464">
    <property type="term" value="P:acylglycerol catabolic process"/>
    <property type="evidence" value="ECO:0007669"/>
    <property type="project" value="TreeGrafter"/>
</dbReference>
<dbReference type="PANTHER" id="PTHR43798:SF33">
    <property type="entry name" value="HYDROLASE, PUTATIVE (AFU_ORTHOLOGUE AFUA_2G14860)-RELATED"/>
    <property type="match status" value="1"/>
</dbReference>
<dbReference type="InterPro" id="IPR050266">
    <property type="entry name" value="AB_hydrolase_sf"/>
</dbReference>
<name>A0A381QIK0_9ZZZZ</name>
<feature type="domain" description="AB hydrolase-1" evidence="1">
    <location>
        <begin position="29"/>
        <end position="143"/>
    </location>
</feature>
<evidence type="ECO:0000313" key="2">
    <source>
        <dbReference type="EMBL" id="SUZ77463.1"/>
    </source>
</evidence>
<dbReference type="Gene3D" id="3.40.50.1820">
    <property type="entry name" value="alpha/beta hydrolase"/>
    <property type="match status" value="2"/>
</dbReference>
<protein>
    <recommendedName>
        <fullName evidence="1">AB hydrolase-1 domain-containing protein</fullName>
    </recommendedName>
</protein>
<dbReference type="Pfam" id="PF00561">
    <property type="entry name" value="Abhydrolase_1"/>
    <property type="match status" value="1"/>
</dbReference>
<dbReference type="InterPro" id="IPR029058">
    <property type="entry name" value="AB_hydrolase_fold"/>
</dbReference>
<dbReference type="SUPFAM" id="SSF53474">
    <property type="entry name" value="alpha/beta-Hydrolases"/>
    <property type="match status" value="2"/>
</dbReference>
<sequence>MHKIKTEYCTIKSHWGDRQVRYLTCGSGPLIFLLHQSPKSADEYRSLIEEWGNDFTVIAPDTPGYGDSDPLNSDKVSIEKIAQATIEFADALGVHQFGLYGFHTGAIISIAIGHRYPNRVKAMACNGVLTLTDDELENIRENYLPTYLPKWDGSHLTWLWSRMREQLIFFPWHQRTEEARMRFDISSPEVLHENAVEVMRAGDDYRQAYGAAFEYRLEKFIPDLTVPTLITASEWDPLCKCLAQLTPSDSVCIEPSKTHEEALAKAKKILLKHPADNPHKLGTATMEDGAFTKTIFHSTHGDIKIEKNSKTTSGSLLCIHPPGGSSKTVRFLTESINKNIPVISIDLLGHGESSKKTMQKNTLNTHMDVVSEIVHSNDLDQLTLLGMQVSCSLSIPVAKVISKSLNKIILLEPWILTEKEIGNFIKRGLPLIEPEWSGGHLQQYWHMVRDSKLFWPWYNRSISGIIGGNPNLDEKQLDIEVTELIRSDLSWRETTSDLLQYPIRDSLSDIEVPIIICGRSSHPLEKVYTNIEQQLENISYYELGHNFKNWGSKISKLI</sequence>
<proteinExistence type="predicted"/>
<dbReference type="GO" id="GO:0047372">
    <property type="term" value="F:monoacylglycerol lipase activity"/>
    <property type="evidence" value="ECO:0007669"/>
    <property type="project" value="TreeGrafter"/>
</dbReference>
<dbReference type="EMBL" id="UINC01001317">
    <property type="protein sequence ID" value="SUZ77463.1"/>
    <property type="molecule type" value="Genomic_DNA"/>
</dbReference>
<dbReference type="AlphaFoldDB" id="A0A381QIK0"/>
<dbReference type="GO" id="GO:0016020">
    <property type="term" value="C:membrane"/>
    <property type="evidence" value="ECO:0007669"/>
    <property type="project" value="TreeGrafter"/>
</dbReference>
<gene>
    <name evidence="2" type="ORF">METZ01_LOCUS30317</name>
</gene>
<organism evidence="2">
    <name type="scientific">marine metagenome</name>
    <dbReference type="NCBI Taxonomy" id="408172"/>
    <lineage>
        <taxon>unclassified sequences</taxon>
        <taxon>metagenomes</taxon>
        <taxon>ecological metagenomes</taxon>
    </lineage>
</organism>
<accession>A0A381QIK0</accession>